<dbReference type="Proteomes" id="UP000516173">
    <property type="component" value="Chromosome"/>
</dbReference>
<feature type="domain" description="NAD-dependent epimerase/dehydratase" evidence="1">
    <location>
        <begin position="3"/>
        <end position="128"/>
    </location>
</feature>
<dbReference type="RefSeq" id="WP_187684928.1">
    <property type="nucleotide sequence ID" value="NZ_AP023396.1"/>
</dbReference>
<evidence type="ECO:0000313" key="3">
    <source>
        <dbReference type="Proteomes" id="UP000516173"/>
    </source>
</evidence>
<dbReference type="InterPro" id="IPR036291">
    <property type="entry name" value="NAD(P)-bd_dom_sf"/>
</dbReference>
<evidence type="ECO:0000259" key="1">
    <source>
        <dbReference type="Pfam" id="PF01370"/>
    </source>
</evidence>
<dbReference type="PANTHER" id="PTHR48079:SF6">
    <property type="entry name" value="NAD(P)-BINDING DOMAIN-CONTAINING PROTEIN-RELATED"/>
    <property type="match status" value="1"/>
</dbReference>
<reference evidence="2 3" key="1">
    <citation type="submission" date="2020-08" db="EMBL/GenBank/DDBJ databases">
        <title>Genome Sequencing of Nocardia wallacei strain FMUON74 and assembly.</title>
        <authorList>
            <person name="Toyokawa M."/>
            <person name="Uesaka K."/>
        </authorList>
    </citation>
    <scope>NUCLEOTIDE SEQUENCE [LARGE SCALE GENOMIC DNA]</scope>
    <source>
        <strain evidence="2 3">FMUON74</strain>
    </source>
</reference>
<dbReference type="SUPFAM" id="SSF51735">
    <property type="entry name" value="NAD(P)-binding Rossmann-fold domains"/>
    <property type="match status" value="1"/>
</dbReference>
<keyword evidence="3" id="KW-1185">Reference proteome</keyword>
<dbReference type="GeneID" id="80350323"/>
<name>A0A7G1KT73_9NOCA</name>
<dbReference type="Pfam" id="PF01370">
    <property type="entry name" value="Epimerase"/>
    <property type="match status" value="1"/>
</dbReference>
<dbReference type="InterPro" id="IPR001509">
    <property type="entry name" value="Epimerase_deHydtase"/>
</dbReference>
<organism evidence="2 3">
    <name type="scientific">Nocardia wallacei</name>
    <dbReference type="NCBI Taxonomy" id="480035"/>
    <lineage>
        <taxon>Bacteria</taxon>
        <taxon>Bacillati</taxon>
        <taxon>Actinomycetota</taxon>
        <taxon>Actinomycetes</taxon>
        <taxon>Mycobacteriales</taxon>
        <taxon>Nocardiaceae</taxon>
        <taxon>Nocardia</taxon>
    </lineage>
</organism>
<protein>
    <submittedName>
        <fullName evidence="2">dTDP-glucose 4,6-dehydratase</fullName>
    </submittedName>
</protein>
<dbReference type="Gene3D" id="3.40.50.720">
    <property type="entry name" value="NAD(P)-binding Rossmann-like Domain"/>
    <property type="match status" value="1"/>
</dbReference>
<dbReference type="AlphaFoldDB" id="A0A7G1KT73"/>
<dbReference type="GO" id="GO:0005737">
    <property type="term" value="C:cytoplasm"/>
    <property type="evidence" value="ECO:0007669"/>
    <property type="project" value="TreeGrafter"/>
</dbReference>
<dbReference type="PANTHER" id="PTHR48079">
    <property type="entry name" value="PROTEIN YEEZ"/>
    <property type="match status" value="1"/>
</dbReference>
<accession>A0A7G1KT73</accession>
<proteinExistence type="predicted"/>
<dbReference type="KEGG" id="nwl:NWFMUON74_59030"/>
<dbReference type="EMBL" id="AP023396">
    <property type="protein sequence ID" value="BCK58131.1"/>
    <property type="molecule type" value="Genomic_DNA"/>
</dbReference>
<gene>
    <name evidence="2" type="ORF">NWFMUON74_59030</name>
</gene>
<evidence type="ECO:0000313" key="2">
    <source>
        <dbReference type="EMBL" id="BCK58131.1"/>
    </source>
</evidence>
<dbReference type="GO" id="GO:0004029">
    <property type="term" value="F:aldehyde dehydrogenase (NAD+) activity"/>
    <property type="evidence" value="ECO:0007669"/>
    <property type="project" value="TreeGrafter"/>
</dbReference>
<dbReference type="InterPro" id="IPR051783">
    <property type="entry name" value="NAD(P)-dependent_oxidoreduct"/>
</dbReference>
<sequence>MRVFVAGASGVLGVRLTPLLVAVGCTVAGMTRSSAKVSKLAELGAEPVVCDVYDAAGLEQAVRAFAPDMVIHQLTDLPDNHADLPAGRSANARIRQEGTANLLAAARAAGTKRVLAQSVAWEMTGEGKAAKDYLEEAVLGVGGVVLRYGQFYGPDTYYPDPSDYPEPPRIHVDEAAARTVTALELASGIYELTDTGQTDFEPVR</sequence>